<dbReference type="Gene3D" id="1.25.40.10">
    <property type="entry name" value="Tetratricopeptide repeat domain"/>
    <property type="match status" value="2"/>
</dbReference>
<dbReference type="Pfam" id="PF13181">
    <property type="entry name" value="TPR_8"/>
    <property type="match status" value="2"/>
</dbReference>
<evidence type="ECO:0000313" key="5">
    <source>
        <dbReference type="Proteomes" id="UP000824225"/>
    </source>
</evidence>
<reference evidence="4" key="1">
    <citation type="journal article" date="2021" name="PeerJ">
        <title>Extensive microbial diversity within the chicken gut microbiome revealed by metagenomics and culture.</title>
        <authorList>
            <person name="Gilroy R."/>
            <person name="Ravi A."/>
            <person name="Getino M."/>
            <person name="Pursley I."/>
            <person name="Horton D.L."/>
            <person name="Alikhan N.F."/>
            <person name="Baker D."/>
            <person name="Gharbi K."/>
            <person name="Hall N."/>
            <person name="Watson M."/>
            <person name="Adriaenssens E.M."/>
            <person name="Foster-Nyarko E."/>
            <person name="Jarju S."/>
            <person name="Secka A."/>
            <person name="Antonio M."/>
            <person name="Oren A."/>
            <person name="Chaudhuri R.R."/>
            <person name="La Ragione R."/>
            <person name="Hildebrand F."/>
            <person name="Pallen M.J."/>
        </authorList>
    </citation>
    <scope>NUCLEOTIDE SEQUENCE</scope>
    <source>
        <strain evidence="4">CHK186-16707</strain>
    </source>
</reference>
<accession>A0A9D2HEK5</accession>
<dbReference type="SUPFAM" id="SSF48452">
    <property type="entry name" value="TPR-like"/>
    <property type="match status" value="1"/>
</dbReference>
<dbReference type="SMART" id="SM00028">
    <property type="entry name" value="TPR"/>
    <property type="match status" value="6"/>
</dbReference>
<gene>
    <name evidence="4" type="ORF">H9962_05535</name>
</gene>
<feature type="repeat" description="TPR" evidence="2">
    <location>
        <begin position="408"/>
        <end position="441"/>
    </location>
</feature>
<proteinExistence type="predicted"/>
<dbReference type="InterPro" id="IPR001789">
    <property type="entry name" value="Sig_transdc_resp-reg_receiver"/>
</dbReference>
<dbReference type="InterPro" id="IPR037919">
    <property type="entry name" value="OGT"/>
</dbReference>
<dbReference type="Pfam" id="PF13414">
    <property type="entry name" value="TPR_11"/>
    <property type="match status" value="1"/>
</dbReference>
<dbReference type="AlphaFoldDB" id="A0A9D2HEK5"/>
<dbReference type="EMBL" id="DXAN01000018">
    <property type="protein sequence ID" value="HJA08635.1"/>
    <property type="molecule type" value="Genomic_DNA"/>
</dbReference>
<feature type="domain" description="Response regulatory" evidence="3">
    <location>
        <begin position="28"/>
        <end position="151"/>
    </location>
</feature>
<sequence>MSNDVALKMKQKQYEATVIDFVQNQKGRFIVVTDDQAFLSVLRTVLNKHLMLTQADILTWVPEPSQLLKVLKSAEEAGQRPIMFVERSIQGRDLSFMVRQFKAAYPSLYIIVLTIDVEKQRIMYLHEVGADNFIAKPVSANTIIEKLAFTLKPQTKLGQVIDIAKSLLRQGQPEKARQLARQILDMKPGSAAGLMVLGDAEKALGNMDAARGAYESASSNAELYLEPLRKLAELAEAVGDSRSCLAYLEKLDRLSPLNAERKVSMGEIHLSMGNIDKAEELFEAAVAQVTRDALSQIGAISGRIALIYADRSPERAELFLRRALEAKGKYLTREDIKLFNQLGISLRQQGKWQSAIEEYQKALKVAPDDENLFYNMGMAYAEGKMFREARQSMVQALRINGRLPYVSASIAYNIGVVFLQSGARDQARSCLEVALELKPDMEVAKAALAKLK</sequence>
<feature type="repeat" description="TPR" evidence="2">
    <location>
        <begin position="259"/>
        <end position="292"/>
    </location>
</feature>
<dbReference type="PANTHER" id="PTHR44366:SF1">
    <property type="entry name" value="UDP-N-ACETYLGLUCOSAMINE--PEPTIDE N-ACETYLGLUCOSAMINYLTRANSFERASE 110 KDA SUBUNIT"/>
    <property type="match status" value="1"/>
</dbReference>
<dbReference type="GO" id="GO:0006493">
    <property type="term" value="P:protein O-linked glycosylation"/>
    <property type="evidence" value="ECO:0007669"/>
    <property type="project" value="InterPro"/>
</dbReference>
<name>A0A9D2HEK5_9BACT</name>
<dbReference type="PROSITE" id="PS50110">
    <property type="entry name" value="RESPONSE_REGULATORY"/>
    <property type="match status" value="1"/>
</dbReference>
<evidence type="ECO:0000256" key="2">
    <source>
        <dbReference type="PROSITE-ProRule" id="PRU00339"/>
    </source>
</evidence>
<dbReference type="PANTHER" id="PTHR44366">
    <property type="entry name" value="UDP-N-ACETYLGLUCOSAMINE--PEPTIDE N-ACETYLGLUCOSAMINYLTRANSFERASE 110 KDA SUBUNIT"/>
    <property type="match status" value="1"/>
</dbReference>
<dbReference type="GO" id="GO:0097363">
    <property type="term" value="F:protein O-acetylglucosaminyltransferase activity"/>
    <property type="evidence" value="ECO:0007669"/>
    <property type="project" value="TreeGrafter"/>
</dbReference>
<comment type="caution">
    <text evidence="4">The sequence shown here is derived from an EMBL/GenBank/DDBJ whole genome shotgun (WGS) entry which is preliminary data.</text>
</comment>
<dbReference type="InterPro" id="IPR011990">
    <property type="entry name" value="TPR-like_helical_dom_sf"/>
</dbReference>
<evidence type="ECO:0000256" key="1">
    <source>
        <dbReference type="PROSITE-ProRule" id="PRU00169"/>
    </source>
</evidence>
<dbReference type="GO" id="GO:0000160">
    <property type="term" value="P:phosphorelay signal transduction system"/>
    <property type="evidence" value="ECO:0007669"/>
    <property type="project" value="InterPro"/>
</dbReference>
<dbReference type="PROSITE" id="PS50293">
    <property type="entry name" value="TPR_REGION"/>
    <property type="match status" value="1"/>
</dbReference>
<evidence type="ECO:0000313" key="4">
    <source>
        <dbReference type="EMBL" id="HJA08635.1"/>
    </source>
</evidence>
<keyword evidence="2" id="KW-0802">TPR repeat</keyword>
<dbReference type="InterPro" id="IPR019734">
    <property type="entry name" value="TPR_rpt"/>
</dbReference>
<dbReference type="PROSITE" id="PS50005">
    <property type="entry name" value="TPR"/>
    <property type="match status" value="3"/>
</dbReference>
<evidence type="ECO:0000259" key="3">
    <source>
        <dbReference type="PROSITE" id="PS50110"/>
    </source>
</evidence>
<dbReference type="Gene3D" id="3.40.50.2300">
    <property type="match status" value="1"/>
</dbReference>
<dbReference type="InterPro" id="IPR011006">
    <property type="entry name" value="CheY-like_superfamily"/>
</dbReference>
<dbReference type="Pfam" id="PF13432">
    <property type="entry name" value="TPR_16"/>
    <property type="match status" value="1"/>
</dbReference>
<organism evidence="4 5">
    <name type="scientific">Candidatus Mailhella merdigallinarum</name>
    <dbReference type="NCBI Taxonomy" id="2838658"/>
    <lineage>
        <taxon>Bacteria</taxon>
        <taxon>Pseudomonadati</taxon>
        <taxon>Thermodesulfobacteriota</taxon>
        <taxon>Desulfovibrionia</taxon>
        <taxon>Desulfovibrionales</taxon>
        <taxon>Desulfovibrionaceae</taxon>
        <taxon>Mailhella</taxon>
    </lineage>
</organism>
<protein>
    <submittedName>
        <fullName evidence="4">Tetratricopeptide repeat protein</fullName>
    </submittedName>
</protein>
<comment type="caution">
    <text evidence="1">Lacks conserved residue(s) required for the propagation of feature annotation.</text>
</comment>
<dbReference type="Proteomes" id="UP000824225">
    <property type="component" value="Unassembled WGS sequence"/>
</dbReference>
<feature type="repeat" description="TPR" evidence="2">
    <location>
        <begin position="336"/>
        <end position="369"/>
    </location>
</feature>
<reference evidence="4" key="2">
    <citation type="submission" date="2021-04" db="EMBL/GenBank/DDBJ databases">
        <authorList>
            <person name="Gilroy R."/>
        </authorList>
    </citation>
    <scope>NUCLEOTIDE SEQUENCE</scope>
    <source>
        <strain evidence="4">CHK186-16707</strain>
    </source>
</reference>
<dbReference type="SUPFAM" id="SSF52172">
    <property type="entry name" value="CheY-like"/>
    <property type="match status" value="1"/>
</dbReference>